<sequence length="373" mass="42241">MLTGVLIRGNLLDFQQVAKESSSSERACKRALQPLNNNNCSIAAKRCKTGALQSMQTKPRYYTAWLSLITGRFTHFCENFVAVTGIQNALNHYPTEFLHPDDVFWSQTAFYLWTMGNCNEPCTYRLKRQNPDGYIHIECVIQPTRQHENTGVMNILSTVRETGGESLIQDTQKRLKTRLLELLKSCINKQASQHRSGGHQLMPVSSINHLSNKIECYGNSSTYSRNDMTIGPRYNEALNQNQIRLMTDINSSQTPEALFYSTELYNNSQENLIVDASSQLPVQQQQQQYPDVSCSWHSSPENYLGIRSDPNLVVAPGPAALINSANDDLLSSLETFYQSPPITSTPFDKNNQYPVFFEQNEANETSQHCTYKL</sequence>
<evidence type="ECO:0000313" key="2">
    <source>
        <dbReference type="Proteomes" id="UP000000305"/>
    </source>
</evidence>
<dbReference type="InParanoid" id="E9GHU6"/>
<reference evidence="1 2" key="1">
    <citation type="journal article" date="2011" name="Science">
        <title>The ecoresponsive genome of Daphnia pulex.</title>
        <authorList>
            <person name="Colbourne J.K."/>
            <person name="Pfrender M.E."/>
            <person name="Gilbert D."/>
            <person name="Thomas W.K."/>
            <person name="Tucker A."/>
            <person name="Oakley T.H."/>
            <person name="Tokishita S."/>
            <person name="Aerts A."/>
            <person name="Arnold G.J."/>
            <person name="Basu M.K."/>
            <person name="Bauer D.J."/>
            <person name="Caceres C.E."/>
            <person name="Carmel L."/>
            <person name="Casola C."/>
            <person name="Choi J.H."/>
            <person name="Detter J.C."/>
            <person name="Dong Q."/>
            <person name="Dusheyko S."/>
            <person name="Eads B.D."/>
            <person name="Frohlich T."/>
            <person name="Geiler-Samerotte K.A."/>
            <person name="Gerlach D."/>
            <person name="Hatcher P."/>
            <person name="Jogdeo S."/>
            <person name="Krijgsveld J."/>
            <person name="Kriventseva E.V."/>
            <person name="Kultz D."/>
            <person name="Laforsch C."/>
            <person name="Lindquist E."/>
            <person name="Lopez J."/>
            <person name="Manak J.R."/>
            <person name="Muller J."/>
            <person name="Pangilinan J."/>
            <person name="Patwardhan R.P."/>
            <person name="Pitluck S."/>
            <person name="Pritham E.J."/>
            <person name="Rechtsteiner A."/>
            <person name="Rho M."/>
            <person name="Rogozin I.B."/>
            <person name="Sakarya O."/>
            <person name="Salamov A."/>
            <person name="Schaack S."/>
            <person name="Shapiro H."/>
            <person name="Shiga Y."/>
            <person name="Skalitzky C."/>
            <person name="Smith Z."/>
            <person name="Souvorov A."/>
            <person name="Sung W."/>
            <person name="Tang Z."/>
            <person name="Tsuchiya D."/>
            <person name="Tu H."/>
            <person name="Vos H."/>
            <person name="Wang M."/>
            <person name="Wolf Y.I."/>
            <person name="Yamagata H."/>
            <person name="Yamada T."/>
            <person name="Ye Y."/>
            <person name="Shaw J.R."/>
            <person name="Andrews J."/>
            <person name="Crease T.J."/>
            <person name="Tang H."/>
            <person name="Lucas S.M."/>
            <person name="Robertson H.M."/>
            <person name="Bork P."/>
            <person name="Koonin E.V."/>
            <person name="Zdobnov E.M."/>
            <person name="Grigoriev I.V."/>
            <person name="Lynch M."/>
            <person name="Boore J.L."/>
        </authorList>
    </citation>
    <scope>NUCLEOTIDE SEQUENCE [LARGE SCALE GENOMIC DNA]</scope>
</reference>
<protein>
    <submittedName>
        <fullName evidence="1">Uncharacterized protein</fullName>
    </submittedName>
</protein>
<dbReference type="HOGENOM" id="CLU_742399_0_0_1"/>
<keyword evidence="2" id="KW-1185">Reference proteome</keyword>
<dbReference type="KEGG" id="dpx:DAPPUDRAFT_303752"/>
<dbReference type="OrthoDB" id="10342435at2759"/>
<accession>E9GHU6</accession>
<dbReference type="AlphaFoldDB" id="E9GHU6"/>
<name>E9GHU6_DAPPU</name>
<dbReference type="EMBL" id="GL732545">
    <property type="protein sequence ID" value="EFX80897.1"/>
    <property type="molecule type" value="Genomic_DNA"/>
</dbReference>
<dbReference type="Proteomes" id="UP000000305">
    <property type="component" value="Unassembled WGS sequence"/>
</dbReference>
<organism evidence="1 2">
    <name type="scientific">Daphnia pulex</name>
    <name type="common">Water flea</name>
    <dbReference type="NCBI Taxonomy" id="6669"/>
    <lineage>
        <taxon>Eukaryota</taxon>
        <taxon>Metazoa</taxon>
        <taxon>Ecdysozoa</taxon>
        <taxon>Arthropoda</taxon>
        <taxon>Crustacea</taxon>
        <taxon>Branchiopoda</taxon>
        <taxon>Diplostraca</taxon>
        <taxon>Cladocera</taxon>
        <taxon>Anomopoda</taxon>
        <taxon>Daphniidae</taxon>
        <taxon>Daphnia</taxon>
    </lineage>
</organism>
<proteinExistence type="predicted"/>
<gene>
    <name evidence="1" type="ORF">DAPPUDRAFT_303752</name>
</gene>
<evidence type="ECO:0000313" key="1">
    <source>
        <dbReference type="EMBL" id="EFX80897.1"/>
    </source>
</evidence>